<keyword evidence="8" id="KW-1185">Reference proteome</keyword>
<dbReference type="SUPFAM" id="SSF49562">
    <property type="entry name" value="C2 domain (Calcium/lipid-binding domain, CaLB)"/>
    <property type="match status" value="2"/>
</dbReference>
<dbReference type="Pfam" id="PF08151">
    <property type="entry name" value="FerI"/>
    <property type="match status" value="1"/>
</dbReference>
<evidence type="ECO:0000259" key="6">
    <source>
        <dbReference type="PROSITE" id="PS50004"/>
    </source>
</evidence>
<dbReference type="PANTHER" id="PTHR12546">
    <property type="entry name" value="FER-1-LIKE"/>
    <property type="match status" value="1"/>
</dbReference>
<accession>A0A553MQV2</accession>
<evidence type="ECO:0000256" key="1">
    <source>
        <dbReference type="ARBA" id="ARBA00004167"/>
    </source>
</evidence>
<evidence type="ECO:0000313" key="8">
    <source>
        <dbReference type="Proteomes" id="UP000316079"/>
    </source>
</evidence>
<dbReference type="OrthoDB" id="10059618at2759"/>
<dbReference type="InterPro" id="IPR037720">
    <property type="entry name" value="C2B_Ferlin"/>
</dbReference>
<dbReference type="Gene3D" id="2.60.40.150">
    <property type="entry name" value="C2 domain"/>
    <property type="match status" value="2"/>
</dbReference>
<dbReference type="EMBL" id="SRMA01027317">
    <property type="protein sequence ID" value="TRY55549.1"/>
    <property type="molecule type" value="Genomic_DNA"/>
</dbReference>
<dbReference type="InterPro" id="IPR037726">
    <property type="entry name" value="C2A_Ferlin"/>
</dbReference>
<dbReference type="GO" id="GO:0016020">
    <property type="term" value="C:membrane"/>
    <property type="evidence" value="ECO:0007669"/>
    <property type="project" value="UniProtKB-SubCell"/>
</dbReference>
<dbReference type="PANTHER" id="PTHR12546:SF55">
    <property type="entry name" value="MYOFERLIN"/>
    <property type="match status" value="1"/>
</dbReference>
<reference evidence="7 8" key="1">
    <citation type="journal article" date="2019" name="Sci. Data">
        <title>Hybrid genome assembly and annotation of Danionella translucida.</title>
        <authorList>
            <person name="Kadobianskyi M."/>
            <person name="Schulze L."/>
            <person name="Schuelke M."/>
            <person name="Judkewitz B."/>
        </authorList>
    </citation>
    <scope>NUCLEOTIDE SEQUENCE [LARGE SCALE GENOMIC DNA]</scope>
    <source>
        <strain evidence="7 8">Bolton</strain>
    </source>
</reference>
<dbReference type="SMART" id="SM01202">
    <property type="entry name" value="FerI"/>
    <property type="match status" value="1"/>
</dbReference>
<feature type="domain" description="C2" evidence="6">
    <location>
        <begin position="1"/>
        <end position="101"/>
    </location>
</feature>
<name>A0A553MQV2_9TELE</name>
<dbReference type="Proteomes" id="UP000316079">
    <property type="component" value="Unassembled WGS sequence"/>
</dbReference>
<dbReference type="Pfam" id="PF00168">
    <property type="entry name" value="C2"/>
    <property type="match status" value="2"/>
</dbReference>
<dbReference type="PROSITE" id="PS50004">
    <property type="entry name" value="C2"/>
    <property type="match status" value="2"/>
</dbReference>
<organism evidence="7 8">
    <name type="scientific">Danionella cerebrum</name>
    <dbReference type="NCBI Taxonomy" id="2873325"/>
    <lineage>
        <taxon>Eukaryota</taxon>
        <taxon>Metazoa</taxon>
        <taxon>Chordata</taxon>
        <taxon>Craniata</taxon>
        <taxon>Vertebrata</taxon>
        <taxon>Euteleostomi</taxon>
        <taxon>Actinopterygii</taxon>
        <taxon>Neopterygii</taxon>
        <taxon>Teleostei</taxon>
        <taxon>Ostariophysi</taxon>
        <taxon>Cypriniformes</taxon>
        <taxon>Danionidae</taxon>
        <taxon>Danioninae</taxon>
        <taxon>Danionella</taxon>
    </lineage>
</organism>
<gene>
    <name evidence="7" type="ORF">DNTS_023151</name>
</gene>
<dbReference type="GO" id="GO:0007009">
    <property type="term" value="P:plasma membrane organization"/>
    <property type="evidence" value="ECO:0007669"/>
    <property type="project" value="TreeGrafter"/>
</dbReference>
<dbReference type="FunFam" id="2.60.40.150:FF:000138">
    <property type="entry name" value="Fer-1-like family member 6"/>
    <property type="match status" value="1"/>
</dbReference>
<dbReference type="InterPro" id="IPR012968">
    <property type="entry name" value="FerIin_dom"/>
</dbReference>
<protein>
    <recommendedName>
        <fullName evidence="6">C2 domain-containing protein</fullName>
    </recommendedName>
</protein>
<keyword evidence="5" id="KW-0472">Membrane</keyword>
<evidence type="ECO:0000256" key="5">
    <source>
        <dbReference type="ARBA" id="ARBA00023136"/>
    </source>
</evidence>
<evidence type="ECO:0000256" key="4">
    <source>
        <dbReference type="ARBA" id="ARBA00022989"/>
    </source>
</evidence>
<dbReference type="CDD" id="cd04011">
    <property type="entry name" value="C2B_Ferlin"/>
    <property type="match status" value="1"/>
</dbReference>
<dbReference type="STRING" id="623744.A0A553MQV2"/>
<keyword evidence="2" id="KW-0812">Transmembrane</keyword>
<comment type="caution">
    <text evidence="7">The sequence shown here is derived from an EMBL/GenBank/DDBJ whole genome shotgun (WGS) entry which is preliminary data.</text>
</comment>
<keyword evidence="4" id="KW-1133">Transmembrane helix</keyword>
<comment type="subcellular location">
    <subcellularLocation>
        <location evidence="1">Membrane</location>
        <topology evidence="1">Single-pass membrane protein</topology>
    </subcellularLocation>
</comment>
<keyword evidence="3" id="KW-0677">Repeat</keyword>
<evidence type="ECO:0000313" key="7">
    <source>
        <dbReference type="EMBL" id="TRY55549.1"/>
    </source>
</evidence>
<proteinExistence type="predicted"/>
<dbReference type="InterPro" id="IPR000008">
    <property type="entry name" value="C2_dom"/>
</dbReference>
<sequence length="321" mass="35447">MLRVAVESAAGLPKKKLGSPDPIASVLFKDEKKKTKSVSNELNPVWNETLEFDLKGVPLDSSSYIDVIVKDYETLGKDKLIGSAKISLKDLSSGQVKSLPVKNLPLVDETGKNIGGNISMTIGYEPPASFEANPQDQPNGNMTGNTVGEEGDVTDAGVRGGFTSPGDPRQKLETRIRMRHNLTNKPQDFQVRVRVIEGRQLSGNNIKPVVKVHVCGETHRTRIRKGNNPYFDEMFFFNVNMLPSELFDEVVSFRVYNASSFRADCLMGEFKLDIGYIYDEPAHCIMKKWILLNDPDDSSSGAKGYLKVSMFVVGTGDEPPV</sequence>
<dbReference type="InterPro" id="IPR037721">
    <property type="entry name" value="Ferlin"/>
</dbReference>
<evidence type="ECO:0000256" key="3">
    <source>
        <dbReference type="ARBA" id="ARBA00022737"/>
    </source>
</evidence>
<evidence type="ECO:0000256" key="2">
    <source>
        <dbReference type="ARBA" id="ARBA00022692"/>
    </source>
</evidence>
<dbReference type="InterPro" id="IPR035892">
    <property type="entry name" value="C2_domain_sf"/>
</dbReference>
<feature type="domain" description="C2" evidence="6">
    <location>
        <begin position="164"/>
        <end position="290"/>
    </location>
</feature>
<dbReference type="SMART" id="SM00239">
    <property type="entry name" value="C2"/>
    <property type="match status" value="2"/>
</dbReference>
<dbReference type="AlphaFoldDB" id="A0A553MQV2"/>
<dbReference type="CDD" id="cd08373">
    <property type="entry name" value="C2A_Ferlin"/>
    <property type="match status" value="1"/>
</dbReference>